<sequence length="32" mass="3438">MSSTATSIGDIRCRRVPGIVGAACRSYLHEET</sequence>
<name>A0A0E9SUI2_ANGAN</name>
<dbReference type="EMBL" id="GBXM01064292">
    <property type="protein sequence ID" value="JAH44285.1"/>
    <property type="molecule type" value="Transcribed_RNA"/>
</dbReference>
<proteinExistence type="predicted"/>
<reference evidence="1" key="2">
    <citation type="journal article" date="2015" name="Fish Shellfish Immunol.">
        <title>Early steps in the European eel (Anguilla anguilla)-Vibrio vulnificus interaction in the gills: Role of the RtxA13 toxin.</title>
        <authorList>
            <person name="Callol A."/>
            <person name="Pajuelo D."/>
            <person name="Ebbesson L."/>
            <person name="Teles M."/>
            <person name="MacKenzie S."/>
            <person name="Amaro C."/>
        </authorList>
    </citation>
    <scope>NUCLEOTIDE SEQUENCE</scope>
</reference>
<accession>A0A0E9SUI2</accession>
<evidence type="ECO:0000313" key="1">
    <source>
        <dbReference type="EMBL" id="JAH44285.1"/>
    </source>
</evidence>
<protein>
    <submittedName>
        <fullName evidence="1">Uncharacterized protein</fullName>
    </submittedName>
</protein>
<organism evidence="1">
    <name type="scientific">Anguilla anguilla</name>
    <name type="common">European freshwater eel</name>
    <name type="synonym">Muraena anguilla</name>
    <dbReference type="NCBI Taxonomy" id="7936"/>
    <lineage>
        <taxon>Eukaryota</taxon>
        <taxon>Metazoa</taxon>
        <taxon>Chordata</taxon>
        <taxon>Craniata</taxon>
        <taxon>Vertebrata</taxon>
        <taxon>Euteleostomi</taxon>
        <taxon>Actinopterygii</taxon>
        <taxon>Neopterygii</taxon>
        <taxon>Teleostei</taxon>
        <taxon>Anguilliformes</taxon>
        <taxon>Anguillidae</taxon>
        <taxon>Anguilla</taxon>
    </lineage>
</organism>
<dbReference type="AlphaFoldDB" id="A0A0E9SUI2"/>
<reference evidence="1" key="1">
    <citation type="submission" date="2014-11" db="EMBL/GenBank/DDBJ databases">
        <authorList>
            <person name="Amaro Gonzalez C."/>
        </authorList>
    </citation>
    <scope>NUCLEOTIDE SEQUENCE</scope>
</reference>